<feature type="non-terminal residue" evidence="3">
    <location>
        <position position="114"/>
    </location>
</feature>
<keyword evidence="2" id="KW-1185">Reference proteome</keyword>
<dbReference type="RefSeq" id="XP_006822102.1">
    <property type="nucleotide sequence ID" value="XM_006822039.1"/>
</dbReference>
<dbReference type="InterPro" id="IPR007149">
    <property type="entry name" value="Leo1"/>
</dbReference>
<feature type="region of interest" description="Disordered" evidence="1">
    <location>
        <begin position="40"/>
        <end position="65"/>
    </location>
</feature>
<reference evidence="3" key="1">
    <citation type="submission" date="2025-08" db="UniProtKB">
        <authorList>
            <consortium name="RefSeq"/>
        </authorList>
    </citation>
    <scope>IDENTIFICATION</scope>
    <source>
        <tissue evidence="3">Testes</tissue>
    </source>
</reference>
<name>A0ABM0MQ11_SACKO</name>
<protein>
    <submittedName>
        <fullName evidence="3">RNA polymerase-associated protein LEO1-like</fullName>
    </submittedName>
</protein>
<accession>A0ABM0MQ11</accession>
<dbReference type="Proteomes" id="UP000694865">
    <property type="component" value="Unplaced"/>
</dbReference>
<evidence type="ECO:0000313" key="2">
    <source>
        <dbReference type="Proteomes" id="UP000694865"/>
    </source>
</evidence>
<feature type="compositionally biased region" description="Basic and acidic residues" evidence="1">
    <location>
        <begin position="40"/>
        <end position="52"/>
    </location>
</feature>
<sequence>MTLSLADRSSKTQKIRMLPIATQDPEAHRAEMIKKEEEKLRAATRRESQQRRIREKAHHRGLTASYLEPDSRYEEYEDDEEAAISLAAIKNRYKKGNLKGKLYSLSAIKNRYKK</sequence>
<proteinExistence type="predicted"/>
<dbReference type="GeneID" id="102803820"/>
<gene>
    <name evidence="3" type="primary">LOC102803820</name>
</gene>
<dbReference type="PANTHER" id="PTHR23146:SF0">
    <property type="entry name" value="RNA POLYMERASE-ASSOCIATED PROTEIN LEO1"/>
    <property type="match status" value="1"/>
</dbReference>
<dbReference type="PANTHER" id="PTHR23146">
    <property type="entry name" value="LEO1 PROTEIN"/>
    <property type="match status" value="1"/>
</dbReference>
<organism evidence="2 3">
    <name type="scientific">Saccoglossus kowalevskii</name>
    <name type="common">Acorn worm</name>
    <dbReference type="NCBI Taxonomy" id="10224"/>
    <lineage>
        <taxon>Eukaryota</taxon>
        <taxon>Metazoa</taxon>
        <taxon>Hemichordata</taxon>
        <taxon>Enteropneusta</taxon>
        <taxon>Harrimaniidae</taxon>
        <taxon>Saccoglossus</taxon>
    </lineage>
</organism>
<feature type="region of interest" description="Disordered" evidence="1">
    <location>
        <begin position="1"/>
        <end position="28"/>
    </location>
</feature>
<evidence type="ECO:0000256" key="1">
    <source>
        <dbReference type="SAM" id="MobiDB-lite"/>
    </source>
</evidence>
<evidence type="ECO:0000313" key="3">
    <source>
        <dbReference type="RefSeq" id="XP_006822102.1"/>
    </source>
</evidence>